<comment type="caution">
    <text evidence="2">The sequence shown here is derived from an EMBL/GenBank/DDBJ whole genome shotgun (WGS) entry which is preliminary data.</text>
</comment>
<evidence type="ECO:0000256" key="1">
    <source>
        <dbReference type="SAM" id="Phobius"/>
    </source>
</evidence>
<dbReference type="AlphaFoldDB" id="A0A9W6HSA3"/>
<dbReference type="Proteomes" id="UP001142325">
    <property type="component" value="Unassembled WGS sequence"/>
</dbReference>
<evidence type="ECO:0000313" key="2">
    <source>
        <dbReference type="EMBL" id="GLK01978.1"/>
    </source>
</evidence>
<keyword evidence="3" id="KW-1185">Reference proteome</keyword>
<name>A0A9W6HSA3_9MICO</name>
<feature type="transmembrane region" description="Helical" evidence="1">
    <location>
        <begin position="38"/>
        <end position="57"/>
    </location>
</feature>
<dbReference type="RefSeq" id="WP_204939572.1">
    <property type="nucleotide sequence ID" value="NZ_BAAAUM010000001.1"/>
</dbReference>
<gene>
    <name evidence="2" type="ORF">GCM10017596_16930</name>
</gene>
<sequence>MPTWIIRTLSWLAAGLVGAVFGVAATIAHSATWGPIPVGMILGTIACAGILIAIRALTGDRWSALAAGIGMLLLLMVISGRGPGGSVVVPDTLYGRIWGYIVAGVVMLVVAWPDLSRLRARDEK</sequence>
<protein>
    <recommendedName>
        <fullName evidence="4">Histidinol dehydrogenase</fullName>
    </recommendedName>
</protein>
<evidence type="ECO:0008006" key="4">
    <source>
        <dbReference type="Google" id="ProtNLM"/>
    </source>
</evidence>
<feature type="transmembrane region" description="Helical" evidence="1">
    <location>
        <begin position="64"/>
        <end position="82"/>
    </location>
</feature>
<organism evidence="2 3">
    <name type="scientific">Microbacterium keratanolyticum</name>
    <dbReference type="NCBI Taxonomy" id="67574"/>
    <lineage>
        <taxon>Bacteria</taxon>
        <taxon>Bacillati</taxon>
        <taxon>Actinomycetota</taxon>
        <taxon>Actinomycetes</taxon>
        <taxon>Micrococcales</taxon>
        <taxon>Microbacteriaceae</taxon>
        <taxon>Microbacterium</taxon>
    </lineage>
</organism>
<proteinExistence type="predicted"/>
<keyword evidence="1" id="KW-1133">Transmembrane helix</keyword>
<keyword evidence="1" id="KW-0812">Transmembrane</keyword>
<accession>A0A9W6HSA3</accession>
<reference evidence="2" key="2">
    <citation type="submission" date="2023-01" db="EMBL/GenBank/DDBJ databases">
        <authorList>
            <person name="Sun Q."/>
            <person name="Evtushenko L."/>
        </authorList>
    </citation>
    <scope>NUCLEOTIDE SEQUENCE</scope>
    <source>
        <strain evidence="2">VKM Ac-1958</strain>
    </source>
</reference>
<evidence type="ECO:0000313" key="3">
    <source>
        <dbReference type="Proteomes" id="UP001142325"/>
    </source>
</evidence>
<feature type="transmembrane region" description="Helical" evidence="1">
    <location>
        <begin position="97"/>
        <end position="115"/>
    </location>
</feature>
<dbReference type="EMBL" id="BSET01000001">
    <property type="protein sequence ID" value="GLK01978.1"/>
    <property type="molecule type" value="Genomic_DNA"/>
</dbReference>
<reference evidence="2" key="1">
    <citation type="journal article" date="2014" name="Int. J. Syst. Evol. Microbiol.">
        <title>Complete genome sequence of Corynebacterium casei LMG S-19264T (=DSM 44701T), isolated from a smear-ripened cheese.</title>
        <authorList>
            <consortium name="US DOE Joint Genome Institute (JGI-PGF)"/>
            <person name="Walter F."/>
            <person name="Albersmeier A."/>
            <person name="Kalinowski J."/>
            <person name="Ruckert C."/>
        </authorList>
    </citation>
    <scope>NUCLEOTIDE SEQUENCE</scope>
    <source>
        <strain evidence="2">VKM Ac-1958</strain>
    </source>
</reference>
<keyword evidence="1" id="KW-0472">Membrane</keyword>